<dbReference type="EMBL" id="CP067977">
    <property type="protein sequence ID" value="QQQ18601.1"/>
    <property type="molecule type" value="Genomic_DNA"/>
</dbReference>
<reference evidence="7 8" key="1">
    <citation type="submission" date="2021-01" db="EMBL/GenBank/DDBJ databases">
        <title>Brevundimonas vitis sp. nov., an bacterium isolated from grape (Vitis vinifera).</title>
        <authorList>
            <person name="Jiang L."/>
            <person name="Lee J."/>
        </authorList>
    </citation>
    <scope>NUCLEOTIDE SEQUENCE [LARGE SCALE GENOMIC DNA]</scope>
    <source>
        <strain evidence="7 8">GRTSA-9</strain>
    </source>
</reference>
<organism evidence="7 8">
    <name type="scientific">Brevundimonas vitisensis</name>
    <dbReference type="NCBI Taxonomy" id="2800818"/>
    <lineage>
        <taxon>Bacteria</taxon>
        <taxon>Pseudomonadati</taxon>
        <taxon>Pseudomonadota</taxon>
        <taxon>Alphaproteobacteria</taxon>
        <taxon>Caulobacterales</taxon>
        <taxon>Caulobacteraceae</taxon>
        <taxon>Brevundimonas</taxon>
    </lineage>
</organism>
<evidence type="ECO:0000259" key="6">
    <source>
        <dbReference type="PROSITE" id="PS50110"/>
    </source>
</evidence>
<dbReference type="NCBIfam" id="NF006900">
    <property type="entry name" value="PRK09390.1"/>
    <property type="match status" value="1"/>
</dbReference>
<name>A0ABX7BQH2_9CAUL</name>
<evidence type="ECO:0000256" key="3">
    <source>
        <dbReference type="ARBA" id="ARBA00023163"/>
    </source>
</evidence>
<keyword evidence="1" id="KW-0805">Transcription regulation</keyword>
<evidence type="ECO:0000256" key="4">
    <source>
        <dbReference type="PROSITE-ProRule" id="PRU00169"/>
    </source>
</evidence>
<dbReference type="PROSITE" id="PS00622">
    <property type="entry name" value="HTH_LUXR_1"/>
    <property type="match status" value="1"/>
</dbReference>
<evidence type="ECO:0000313" key="8">
    <source>
        <dbReference type="Proteomes" id="UP000595448"/>
    </source>
</evidence>
<dbReference type="CDD" id="cd06170">
    <property type="entry name" value="LuxR_C_like"/>
    <property type="match status" value="1"/>
</dbReference>
<dbReference type="PROSITE" id="PS50110">
    <property type="entry name" value="RESPONSE_REGULATORY"/>
    <property type="match status" value="1"/>
</dbReference>
<dbReference type="InterPro" id="IPR001789">
    <property type="entry name" value="Sig_transdc_resp-reg_receiver"/>
</dbReference>
<gene>
    <name evidence="7" type="ORF">JIP62_00100</name>
</gene>
<dbReference type="SUPFAM" id="SSF52172">
    <property type="entry name" value="CheY-like"/>
    <property type="match status" value="1"/>
</dbReference>
<dbReference type="PRINTS" id="PR00038">
    <property type="entry name" value="HTHLUXR"/>
</dbReference>
<proteinExistence type="predicted"/>
<dbReference type="Pfam" id="PF00196">
    <property type="entry name" value="GerE"/>
    <property type="match status" value="1"/>
</dbReference>
<evidence type="ECO:0000313" key="7">
    <source>
        <dbReference type="EMBL" id="QQQ18601.1"/>
    </source>
</evidence>
<keyword evidence="3" id="KW-0804">Transcription</keyword>
<dbReference type="PROSITE" id="PS50043">
    <property type="entry name" value="HTH_LUXR_2"/>
    <property type="match status" value="1"/>
</dbReference>
<feature type="domain" description="Response regulatory" evidence="6">
    <location>
        <begin position="6"/>
        <end position="119"/>
    </location>
</feature>
<keyword evidence="4" id="KW-0597">Phosphoprotein</keyword>
<feature type="modified residue" description="4-aspartylphosphate" evidence="4">
    <location>
        <position position="54"/>
    </location>
</feature>
<dbReference type="InterPro" id="IPR016032">
    <property type="entry name" value="Sig_transdc_resp-reg_C-effctor"/>
</dbReference>
<dbReference type="InterPro" id="IPR011006">
    <property type="entry name" value="CheY-like_superfamily"/>
</dbReference>
<evidence type="ECO:0000259" key="5">
    <source>
        <dbReference type="PROSITE" id="PS50043"/>
    </source>
</evidence>
<keyword evidence="2" id="KW-0238">DNA-binding</keyword>
<dbReference type="SUPFAM" id="SSF46894">
    <property type="entry name" value="C-terminal effector domain of the bipartite response regulators"/>
    <property type="match status" value="1"/>
</dbReference>
<dbReference type="SMART" id="SM00448">
    <property type="entry name" value="REC"/>
    <property type="match status" value="1"/>
</dbReference>
<dbReference type="InterPro" id="IPR000792">
    <property type="entry name" value="Tscrpt_reg_LuxR_C"/>
</dbReference>
<dbReference type="Pfam" id="PF00072">
    <property type="entry name" value="Response_reg"/>
    <property type="match status" value="1"/>
</dbReference>
<dbReference type="Gene3D" id="3.40.50.2300">
    <property type="match status" value="1"/>
</dbReference>
<feature type="domain" description="HTH luxR-type" evidence="5">
    <location>
        <begin position="135"/>
        <end position="200"/>
    </location>
</feature>
<dbReference type="PANTHER" id="PTHR44688">
    <property type="entry name" value="DNA-BINDING TRANSCRIPTIONAL ACTIVATOR DEVR_DOSR"/>
    <property type="match status" value="1"/>
</dbReference>
<protein>
    <submittedName>
        <fullName evidence="7">Response regulator</fullName>
    </submittedName>
</protein>
<accession>A0ABX7BQH2</accession>
<keyword evidence="8" id="KW-1185">Reference proteome</keyword>
<sequence length="200" mass="21877">MATDTIIHVIDDDAAVRDSIAFLLETAHLTTQTYESALAFLAEIDRPAGCIVTDVRMPDMTGLELARRLRDSGSVEPVIVITGHADVPLAIEAMRAGVVDFIEKPFDDEVLLASIQRVLEQASKASSADVERREFVARLESLSPRERDVVDGLVKGHANKVIAFDLGISPRTVEVYRANAMTKMQARSLSELIRMVMTAG</sequence>
<dbReference type="SMART" id="SM00421">
    <property type="entry name" value="HTH_LUXR"/>
    <property type="match status" value="1"/>
</dbReference>
<dbReference type="Proteomes" id="UP000595448">
    <property type="component" value="Chromosome"/>
</dbReference>
<dbReference type="RefSeq" id="WP_201102971.1">
    <property type="nucleotide sequence ID" value="NZ_CP067977.1"/>
</dbReference>
<evidence type="ECO:0000256" key="2">
    <source>
        <dbReference type="ARBA" id="ARBA00023125"/>
    </source>
</evidence>
<dbReference type="CDD" id="cd17537">
    <property type="entry name" value="REC_FixJ"/>
    <property type="match status" value="1"/>
</dbReference>
<dbReference type="PANTHER" id="PTHR44688:SF16">
    <property type="entry name" value="DNA-BINDING TRANSCRIPTIONAL ACTIVATOR DEVR_DOSR"/>
    <property type="match status" value="1"/>
</dbReference>
<evidence type="ECO:0000256" key="1">
    <source>
        <dbReference type="ARBA" id="ARBA00023015"/>
    </source>
</evidence>
<dbReference type="InterPro" id="IPR036388">
    <property type="entry name" value="WH-like_DNA-bd_sf"/>
</dbReference>
<dbReference type="Gene3D" id="1.10.10.10">
    <property type="entry name" value="Winged helix-like DNA-binding domain superfamily/Winged helix DNA-binding domain"/>
    <property type="match status" value="1"/>
</dbReference>